<dbReference type="InterPro" id="IPR036873">
    <property type="entry name" value="Rhodanese-like_dom_sf"/>
</dbReference>
<keyword evidence="1 4" id="KW-0808">Transferase</keyword>
<organism evidence="4 5">
    <name type="scientific">Siminovitchia sediminis</name>
    <dbReference type="NCBI Taxonomy" id="1274353"/>
    <lineage>
        <taxon>Bacteria</taxon>
        <taxon>Bacillati</taxon>
        <taxon>Bacillota</taxon>
        <taxon>Bacilli</taxon>
        <taxon>Bacillales</taxon>
        <taxon>Bacillaceae</taxon>
        <taxon>Siminovitchia</taxon>
    </lineage>
</organism>
<keyword evidence="2" id="KW-0677">Repeat</keyword>
<dbReference type="SUPFAM" id="SSF52821">
    <property type="entry name" value="Rhodanese/Cell cycle control phosphatase"/>
    <property type="match status" value="2"/>
</dbReference>
<dbReference type="GO" id="GO:0016740">
    <property type="term" value="F:transferase activity"/>
    <property type="evidence" value="ECO:0007669"/>
    <property type="project" value="UniProtKB-KW"/>
</dbReference>
<dbReference type="InterPro" id="IPR001763">
    <property type="entry name" value="Rhodanese-like_dom"/>
</dbReference>
<dbReference type="CDD" id="cd01448">
    <property type="entry name" value="TST_Repeat_1"/>
    <property type="match status" value="1"/>
</dbReference>
<comment type="caution">
    <text evidence="4">The sequence shown here is derived from an EMBL/GenBank/DDBJ whole genome shotgun (WGS) entry which is preliminary data.</text>
</comment>
<evidence type="ECO:0000313" key="5">
    <source>
        <dbReference type="Proteomes" id="UP001597301"/>
    </source>
</evidence>
<name>A0ABW4KJH2_9BACI</name>
<evidence type="ECO:0000256" key="2">
    <source>
        <dbReference type="ARBA" id="ARBA00022737"/>
    </source>
</evidence>
<dbReference type="PANTHER" id="PTHR11364">
    <property type="entry name" value="THIOSULFATE SULFERTANSFERASE"/>
    <property type="match status" value="1"/>
</dbReference>
<dbReference type="EMBL" id="JBHUEO010000028">
    <property type="protein sequence ID" value="MFD1707202.1"/>
    <property type="molecule type" value="Genomic_DNA"/>
</dbReference>
<reference evidence="5" key="1">
    <citation type="journal article" date="2019" name="Int. J. Syst. Evol. Microbiol.">
        <title>The Global Catalogue of Microorganisms (GCM) 10K type strain sequencing project: providing services to taxonomists for standard genome sequencing and annotation.</title>
        <authorList>
            <consortium name="The Broad Institute Genomics Platform"/>
            <consortium name="The Broad Institute Genome Sequencing Center for Infectious Disease"/>
            <person name="Wu L."/>
            <person name="Ma J."/>
        </authorList>
    </citation>
    <scope>NUCLEOTIDE SEQUENCE [LARGE SCALE GENOMIC DNA]</scope>
    <source>
        <strain evidence="5">CGMCC 1.12295</strain>
    </source>
</reference>
<dbReference type="EC" id="2.8.1.-" evidence="4"/>
<evidence type="ECO:0000256" key="1">
    <source>
        <dbReference type="ARBA" id="ARBA00022679"/>
    </source>
</evidence>
<dbReference type="InterPro" id="IPR001307">
    <property type="entry name" value="Thiosulphate_STrfase_CS"/>
</dbReference>
<dbReference type="PANTHER" id="PTHR11364:SF27">
    <property type="entry name" value="SULFURTRANSFERASE"/>
    <property type="match status" value="1"/>
</dbReference>
<evidence type="ECO:0000313" key="4">
    <source>
        <dbReference type="EMBL" id="MFD1707202.1"/>
    </source>
</evidence>
<feature type="domain" description="Rhodanese" evidence="3">
    <location>
        <begin position="165"/>
        <end position="274"/>
    </location>
</feature>
<dbReference type="PROSITE" id="PS00380">
    <property type="entry name" value="RHODANESE_1"/>
    <property type="match status" value="1"/>
</dbReference>
<sequence>MLLFIKSKEWLKERLHDSNIRIVDCTYSLQDPSYGKTVYQKKHIPGAVYFDLAKDLSSEVQIHGGRHPLPHIETFREKLEESGIHEKNAVIAYDGGEGCFASRFWWLLTFLGHQQVFVLDGGMKEWEEAQYPLTDMVPFYRKSTFHIRPQPSMLADIIEVKAEMNSDHTVLIDSRAKERYLGCKEPIDVKPGHIPGAVNFEWTESFHEGKWKNKDEQKRRFSRLNPNNSIIVYCGSGVTATVNVLSLLESGFQHVKLYAGSYSDWVSYPENKVETSRNEAGL</sequence>
<dbReference type="Pfam" id="PF00581">
    <property type="entry name" value="Rhodanese"/>
    <property type="match status" value="2"/>
</dbReference>
<accession>A0ABW4KJH2</accession>
<dbReference type="Gene3D" id="3.40.250.10">
    <property type="entry name" value="Rhodanese-like domain"/>
    <property type="match status" value="2"/>
</dbReference>
<dbReference type="InterPro" id="IPR045078">
    <property type="entry name" value="TST/MPST-like"/>
</dbReference>
<feature type="domain" description="Rhodanese" evidence="3">
    <location>
        <begin position="16"/>
        <end position="135"/>
    </location>
</feature>
<dbReference type="PROSITE" id="PS50206">
    <property type="entry name" value="RHODANESE_3"/>
    <property type="match status" value="2"/>
</dbReference>
<protein>
    <submittedName>
        <fullName evidence="4">Sulfurtransferase</fullName>
        <ecNumber evidence="4">2.8.1.-</ecNumber>
    </submittedName>
</protein>
<dbReference type="CDD" id="cd01449">
    <property type="entry name" value="TST_Repeat_2"/>
    <property type="match status" value="1"/>
</dbReference>
<proteinExistence type="predicted"/>
<keyword evidence="5" id="KW-1185">Reference proteome</keyword>
<dbReference type="RefSeq" id="WP_380773925.1">
    <property type="nucleotide sequence ID" value="NZ_JBHUEO010000028.1"/>
</dbReference>
<dbReference type="SMART" id="SM00450">
    <property type="entry name" value="RHOD"/>
    <property type="match status" value="2"/>
</dbReference>
<evidence type="ECO:0000259" key="3">
    <source>
        <dbReference type="PROSITE" id="PS50206"/>
    </source>
</evidence>
<dbReference type="Proteomes" id="UP001597301">
    <property type="component" value="Unassembled WGS sequence"/>
</dbReference>
<gene>
    <name evidence="4" type="ORF">ACFSCZ_10705</name>
</gene>